<comment type="subunit">
    <text evidence="12">Homodimer.</text>
</comment>
<evidence type="ECO:0000256" key="1">
    <source>
        <dbReference type="ARBA" id="ARBA00005380"/>
    </source>
</evidence>
<keyword evidence="5 12" id="KW-0479">Metal-binding</keyword>
<feature type="binding site" evidence="12">
    <location>
        <position position="140"/>
    </location>
    <ligand>
        <name>substrate</name>
    </ligand>
</feature>
<feature type="binding site" evidence="12">
    <location>
        <begin position="220"/>
        <end position="225"/>
    </location>
    <ligand>
        <name>ATP</name>
        <dbReference type="ChEBI" id="CHEBI:30616"/>
    </ligand>
</feature>
<evidence type="ECO:0000256" key="9">
    <source>
        <dbReference type="ARBA" id="ARBA00022842"/>
    </source>
</evidence>
<comment type="caution">
    <text evidence="14">The sequence shown here is derived from an EMBL/GenBank/DDBJ whole genome shotgun (WGS) entry which is preliminary data.</text>
</comment>
<keyword evidence="15" id="KW-1185">Reference proteome</keyword>
<evidence type="ECO:0000256" key="8">
    <source>
        <dbReference type="ARBA" id="ARBA00022840"/>
    </source>
</evidence>
<comment type="cofactor">
    <cofactor evidence="12">
        <name>Mg(2+)</name>
        <dbReference type="ChEBI" id="CHEBI:18420"/>
    </cofactor>
    <text evidence="12">Requires a divalent cation, most likely magnesium in vivo, as an electrophilic catalyst to aid phosphoryl group transfer. It is the chelate of the metal and the nucleotide that is the actual substrate.</text>
</comment>
<dbReference type="NCBIfam" id="TIGR02152">
    <property type="entry name" value="D_ribokin_bact"/>
    <property type="match status" value="1"/>
</dbReference>
<dbReference type="OrthoDB" id="9775849at2"/>
<dbReference type="PANTHER" id="PTHR10584:SF166">
    <property type="entry name" value="RIBOKINASE"/>
    <property type="match status" value="1"/>
</dbReference>
<evidence type="ECO:0000256" key="12">
    <source>
        <dbReference type="HAMAP-Rule" id="MF_01987"/>
    </source>
</evidence>
<feature type="binding site" evidence="12">
    <location>
        <position position="252"/>
    </location>
    <ligand>
        <name>substrate</name>
    </ligand>
</feature>
<evidence type="ECO:0000256" key="10">
    <source>
        <dbReference type="ARBA" id="ARBA00022958"/>
    </source>
</evidence>
<evidence type="ECO:0000256" key="7">
    <source>
        <dbReference type="ARBA" id="ARBA00022777"/>
    </source>
</evidence>
<feature type="domain" description="Carbohydrate kinase PfkB" evidence="13">
    <location>
        <begin position="4"/>
        <end position="294"/>
    </location>
</feature>
<dbReference type="AlphaFoldDB" id="A0A1V4SFR9"/>
<feature type="binding site" evidence="12">
    <location>
        <begin position="12"/>
        <end position="14"/>
    </location>
    <ligand>
        <name>substrate</name>
    </ligand>
</feature>
<feature type="active site" description="Proton acceptor" evidence="12">
    <location>
        <position position="252"/>
    </location>
</feature>
<dbReference type="InterPro" id="IPR011611">
    <property type="entry name" value="PfkB_dom"/>
</dbReference>
<keyword evidence="4 12" id="KW-0808">Transferase</keyword>
<feature type="binding site" evidence="12">
    <location>
        <position position="285"/>
    </location>
    <ligand>
        <name>K(+)</name>
        <dbReference type="ChEBI" id="CHEBI:29103"/>
    </ligand>
</feature>
<comment type="function">
    <text evidence="12">Catalyzes the phosphorylation of ribose at O-5 in a reaction requiring ATP and magnesium. The resulting D-ribose-5-phosphate can then be used either for sythesis of nucleotides, histidine, and tryptophan, or as a component of the pentose phosphate pathway.</text>
</comment>
<dbReference type="InterPro" id="IPR002173">
    <property type="entry name" value="Carboh/pur_kinase_PfkB_CS"/>
</dbReference>
<keyword evidence="11 12" id="KW-0119">Carbohydrate metabolism</keyword>
<dbReference type="InterPro" id="IPR011877">
    <property type="entry name" value="Ribokinase"/>
</dbReference>
<feature type="binding site" evidence="12">
    <location>
        <position position="184"/>
    </location>
    <ligand>
        <name>ATP</name>
        <dbReference type="ChEBI" id="CHEBI:30616"/>
    </ligand>
</feature>
<dbReference type="Gene3D" id="3.40.1190.20">
    <property type="match status" value="1"/>
</dbReference>
<evidence type="ECO:0000256" key="11">
    <source>
        <dbReference type="ARBA" id="ARBA00023277"/>
    </source>
</evidence>
<evidence type="ECO:0000259" key="13">
    <source>
        <dbReference type="Pfam" id="PF00294"/>
    </source>
</evidence>
<dbReference type="GO" id="GO:0019303">
    <property type="term" value="P:D-ribose catabolic process"/>
    <property type="evidence" value="ECO:0007669"/>
    <property type="project" value="UniProtKB-UniRule"/>
</dbReference>
<dbReference type="Proteomes" id="UP000191554">
    <property type="component" value="Unassembled WGS sequence"/>
</dbReference>
<keyword evidence="9 12" id="KW-0460">Magnesium</keyword>
<evidence type="ECO:0000313" key="15">
    <source>
        <dbReference type="Proteomes" id="UP000191554"/>
    </source>
</evidence>
<dbReference type="PANTHER" id="PTHR10584">
    <property type="entry name" value="SUGAR KINASE"/>
    <property type="match status" value="1"/>
</dbReference>
<feature type="binding site" evidence="12">
    <location>
        <begin position="40"/>
        <end position="44"/>
    </location>
    <ligand>
        <name>substrate</name>
    </ligand>
</feature>
<evidence type="ECO:0000256" key="3">
    <source>
        <dbReference type="ARBA" id="ARBA00016943"/>
    </source>
</evidence>
<comment type="similarity">
    <text evidence="12">Belongs to the carbohydrate kinase PfkB family. Ribokinase subfamily.</text>
</comment>
<dbReference type="GO" id="GO:0004747">
    <property type="term" value="F:ribokinase activity"/>
    <property type="evidence" value="ECO:0007669"/>
    <property type="project" value="UniProtKB-UniRule"/>
</dbReference>
<keyword evidence="7 12" id="KW-0418">Kinase</keyword>
<dbReference type="InterPro" id="IPR029056">
    <property type="entry name" value="Ribokinase-like"/>
</dbReference>
<feature type="binding site" evidence="12">
    <location>
        <position position="287"/>
    </location>
    <ligand>
        <name>K(+)</name>
        <dbReference type="ChEBI" id="CHEBI:29103"/>
    </ligand>
</feature>
<comment type="subcellular location">
    <subcellularLocation>
        <location evidence="12">Cytoplasm</location>
    </subcellularLocation>
</comment>
<dbReference type="UniPathway" id="UPA00916">
    <property type="reaction ID" value="UER00889"/>
</dbReference>
<dbReference type="HAMAP" id="MF_01987">
    <property type="entry name" value="Ribokinase"/>
    <property type="match status" value="1"/>
</dbReference>
<feature type="binding site" evidence="12">
    <location>
        <begin position="251"/>
        <end position="252"/>
    </location>
    <ligand>
        <name>ATP</name>
        <dbReference type="ChEBI" id="CHEBI:30616"/>
    </ligand>
</feature>
<name>A0A1V4SFR9_RUMHU</name>
<feature type="binding site" evidence="12">
    <location>
        <position position="246"/>
    </location>
    <ligand>
        <name>K(+)</name>
        <dbReference type="ChEBI" id="CHEBI:29103"/>
    </ligand>
</feature>
<dbReference type="GO" id="GO:0046872">
    <property type="term" value="F:metal ion binding"/>
    <property type="evidence" value="ECO:0007669"/>
    <property type="project" value="UniProtKB-KW"/>
</dbReference>
<sequence>MANRITVVGSLNIDMVVTTPRLPVLGETILGSGFMTTPGGKGANQAVAAARLGGNVSMIGCTGDDIFGNSLLSNLAVNHVDIEHVKVIPSVSSGVAMIMVKDGDNSIIVDPGANFMLTPEMIDSAEEEIKRSDVVVIQLEIPLPAVERAVDLAKKHGAIVLLNPAPARELPDVLLSRIDIFTPNESECETLTGMKADSIGAAKDAAVFLASKGITHPIITLGGSGAVYGNAGKIFHRPAPEVEVVDTTAAGDCFSAAVALALSRGKNIAEAVEFGNIAGALTVTRKGAQASLPTPSQIAALEEKMKNKL</sequence>
<evidence type="ECO:0000313" key="14">
    <source>
        <dbReference type="EMBL" id="OPX42117.1"/>
    </source>
</evidence>
<comment type="similarity">
    <text evidence="1">Belongs to the carbohydrate kinase pfkB family.</text>
</comment>
<keyword evidence="10 12" id="KW-0630">Potassium</keyword>
<comment type="catalytic activity">
    <reaction evidence="12">
        <text>D-ribose + ATP = D-ribose 5-phosphate + ADP + H(+)</text>
        <dbReference type="Rhea" id="RHEA:13697"/>
        <dbReference type="ChEBI" id="CHEBI:15378"/>
        <dbReference type="ChEBI" id="CHEBI:30616"/>
        <dbReference type="ChEBI" id="CHEBI:47013"/>
        <dbReference type="ChEBI" id="CHEBI:78346"/>
        <dbReference type="ChEBI" id="CHEBI:456216"/>
        <dbReference type="EC" id="2.7.1.15"/>
    </reaction>
</comment>
<dbReference type="EMBL" id="MZGX01000034">
    <property type="protein sequence ID" value="OPX42117.1"/>
    <property type="molecule type" value="Genomic_DNA"/>
</dbReference>
<keyword evidence="6 12" id="KW-0547">Nucleotide-binding</keyword>
<dbReference type="CDD" id="cd01174">
    <property type="entry name" value="ribokinase"/>
    <property type="match status" value="1"/>
</dbReference>
<dbReference type="GO" id="GO:0005524">
    <property type="term" value="F:ATP binding"/>
    <property type="evidence" value="ECO:0007669"/>
    <property type="project" value="UniProtKB-UniRule"/>
</dbReference>
<evidence type="ECO:0000256" key="6">
    <source>
        <dbReference type="ARBA" id="ARBA00022741"/>
    </source>
</evidence>
<evidence type="ECO:0000256" key="5">
    <source>
        <dbReference type="ARBA" id="ARBA00022723"/>
    </source>
</evidence>
<comment type="activity regulation">
    <text evidence="12">Activated by a monovalent cation that binds near, but not in, the active site. The most likely occupant of the site in vivo is potassium. Ion binding induces a conformational change that may alter substrate affinity.</text>
</comment>
<feature type="binding site" evidence="12">
    <location>
        <position position="276"/>
    </location>
    <ligand>
        <name>ATP</name>
        <dbReference type="ChEBI" id="CHEBI:30616"/>
    </ligand>
</feature>
<feature type="binding site" evidence="12">
    <location>
        <position position="248"/>
    </location>
    <ligand>
        <name>K(+)</name>
        <dbReference type="ChEBI" id="CHEBI:29103"/>
    </ligand>
</feature>
<dbReference type="PRINTS" id="PR00990">
    <property type="entry name" value="RIBOKINASE"/>
</dbReference>
<dbReference type="Pfam" id="PF00294">
    <property type="entry name" value="PfkB"/>
    <property type="match status" value="1"/>
</dbReference>
<feature type="binding site" evidence="12">
    <location>
        <position position="282"/>
    </location>
    <ligand>
        <name>K(+)</name>
        <dbReference type="ChEBI" id="CHEBI:29103"/>
    </ligand>
</feature>
<reference evidence="14 15" key="1">
    <citation type="submission" date="2017-03" db="EMBL/GenBank/DDBJ databases">
        <title>Genome sequence of Clostridium hungatei DSM 14427.</title>
        <authorList>
            <person name="Poehlein A."/>
            <person name="Daniel R."/>
        </authorList>
    </citation>
    <scope>NUCLEOTIDE SEQUENCE [LARGE SCALE GENOMIC DNA]</scope>
    <source>
        <strain evidence="14 15">DSM 14427</strain>
    </source>
</reference>
<dbReference type="RefSeq" id="WP_080066482.1">
    <property type="nucleotide sequence ID" value="NZ_MZGX01000034.1"/>
</dbReference>
<proteinExistence type="inferred from homology"/>
<gene>
    <name evidence="12 14" type="primary">rbsK</name>
    <name evidence="14" type="ORF">CLHUN_40220</name>
</gene>
<accession>A0A1V4SFR9</accession>
<comment type="pathway">
    <text evidence="12">Carbohydrate metabolism; D-ribose degradation; D-ribose 5-phosphate from beta-D-ribopyranose: step 2/2.</text>
</comment>
<organism evidence="14 15">
    <name type="scientific">Ruminiclostridium hungatei</name>
    <name type="common">Clostridium hungatei</name>
    <dbReference type="NCBI Taxonomy" id="48256"/>
    <lineage>
        <taxon>Bacteria</taxon>
        <taxon>Bacillati</taxon>
        <taxon>Bacillota</taxon>
        <taxon>Clostridia</taxon>
        <taxon>Eubacteriales</taxon>
        <taxon>Oscillospiraceae</taxon>
        <taxon>Ruminiclostridium</taxon>
    </lineage>
</organism>
<keyword evidence="12" id="KW-0963">Cytoplasm</keyword>
<dbReference type="PROSITE" id="PS00584">
    <property type="entry name" value="PFKB_KINASES_2"/>
    <property type="match status" value="1"/>
</dbReference>
<protein>
    <recommendedName>
        <fullName evidence="3 12">Ribokinase</fullName>
        <shortName evidence="12">RK</shortName>
        <ecNumber evidence="2 12">2.7.1.15</ecNumber>
    </recommendedName>
</protein>
<keyword evidence="8 12" id="KW-0067">ATP-binding</keyword>
<dbReference type="InterPro" id="IPR002139">
    <property type="entry name" value="Ribo/fructo_kinase"/>
</dbReference>
<evidence type="ECO:0000256" key="2">
    <source>
        <dbReference type="ARBA" id="ARBA00012035"/>
    </source>
</evidence>
<dbReference type="STRING" id="48256.CLHUN_40220"/>
<dbReference type="SUPFAM" id="SSF53613">
    <property type="entry name" value="Ribokinase-like"/>
    <property type="match status" value="1"/>
</dbReference>
<dbReference type="EC" id="2.7.1.15" evidence="2 12"/>
<dbReference type="GO" id="GO:0005829">
    <property type="term" value="C:cytosol"/>
    <property type="evidence" value="ECO:0007669"/>
    <property type="project" value="TreeGrafter"/>
</dbReference>
<comment type="caution">
    <text evidence="12">Lacks conserved residue(s) required for the propagation of feature annotation.</text>
</comment>
<evidence type="ECO:0000256" key="4">
    <source>
        <dbReference type="ARBA" id="ARBA00022679"/>
    </source>
</evidence>
<feature type="binding site" evidence="12">
    <location>
        <position position="291"/>
    </location>
    <ligand>
        <name>K(+)</name>
        <dbReference type="ChEBI" id="CHEBI:29103"/>
    </ligand>
</feature>